<comment type="catalytic activity">
    <reaction evidence="6">
        <text>L-methionyl-[protein] + [thioredoxin]-disulfide + H2O = L-methionyl-(S)-S-oxide-[protein] + [thioredoxin]-dithiol</text>
        <dbReference type="Rhea" id="RHEA:14217"/>
        <dbReference type="Rhea" id="RHEA-COMP:10698"/>
        <dbReference type="Rhea" id="RHEA-COMP:10700"/>
        <dbReference type="Rhea" id="RHEA-COMP:12313"/>
        <dbReference type="Rhea" id="RHEA-COMP:12315"/>
        <dbReference type="ChEBI" id="CHEBI:15377"/>
        <dbReference type="ChEBI" id="CHEBI:16044"/>
        <dbReference type="ChEBI" id="CHEBI:29950"/>
        <dbReference type="ChEBI" id="CHEBI:44120"/>
        <dbReference type="ChEBI" id="CHEBI:50058"/>
        <dbReference type="EC" id="1.8.4.11"/>
    </reaction>
</comment>
<evidence type="ECO:0000256" key="3">
    <source>
        <dbReference type="ARBA" id="ARBA00023002"/>
    </source>
</evidence>
<dbReference type="InterPro" id="IPR050162">
    <property type="entry name" value="MsrA_MetSO_reductase"/>
</dbReference>
<evidence type="ECO:0000256" key="1">
    <source>
        <dbReference type="ARBA" id="ARBA00005591"/>
    </source>
</evidence>
<proteinExistence type="inferred from homology"/>
<dbReference type="EC" id="1.8.4.11" evidence="2"/>
<dbReference type="GO" id="GO:0008113">
    <property type="term" value="F:peptide-methionine (S)-S-oxide reductase activity"/>
    <property type="evidence" value="ECO:0007669"/>
    <property type="project" value="UniProtKB-EC"/>
</dbReference>
<dbReference type="PANTHER" id="PTHR42799:SF2">
    <property type="entry name" value="MITOCHONDRIAL PEPTIDE METHIONINE SULFOXIDE REDUCTASE"/>
    <property type="match status" value="1"/>
</dbReference>
<dbReference type="InterPro" id="IPR002569">
    <property type="entry name" value="Met_Sox_Rdtase_MsrA_dom"/>
</dbReference>
<evidence type="ECO:0000256" key="6">
    <source>
        <dbReference type="ARBA" id="ARBA00047806"/>
    </source>
</evidence>
<dbReference type="GO" id="GO:0005737">
    <property type="term" value="C:cytoplasm"/>
    <property type="evidence" value="ECO:0007669"/>
    <property type="project" value="TreeGrafter"/>
</dbReference>
<comment type="similarity">
    <text evidence="1">Belongs to the MsrA Met sulfoxide reductase family.</text>
</comment>
<dbReference type="SUPFAM" id="SSF55068">
    <property type="entry name" value="Peptide methionine sulfoxide reductase"/>
    <property type="match status" value="1"/>
</dbReference>
<dbReference type="AlphaFoldDB" id="A0A7R9Z4A7"/>
<evidence type="ECO:0000256" key="7">
    <source>
        <dbReference type="ARBA" id="ARBA00048782"/>
    </source>
</evidence>
<comment type="catalytic activity">
    <reaction evidence="7">
        <text>[thioredoxin]-disulfide + L-methionine + H2O = L-methionine (S)-S-oxide + [thioredoxin]-dithiol</text>
        <dbReference type="Rhea" id="RHEA:19993"/>
        <dbReference type="Rhea" id="RHEA-COMP:10698"/>
        <dbReference type="Rhea" id="RHEA-COMP:10700"/>
        <dbReference type="ChEBI" id="CHEBI:15377"/>
        <dbReference type="ChEBI" id="CHEBI:29950"/>
        <dbReference type="ChEBI" id="CHEBI:50058"/>
        <dbReference type="ChEBI" id="CHEBI:57844"/>
        <dbReference type="ChEBI" id="CHEBI:58772"/>
        <dbReference type="EC" id="1.8.4.11"/>
    </reaction>
</comment>
<dbReference type="GO" id="GO:0034599">
    <property type="term" value="P:cellular response to oxidative stress"/>
    <property type="evidence" value="ECO:0007669"/>
    <property type="project" value="TreeGrafter"/>
</dbReference>
<dbReference type="Gene3D" id="3.30.1060.10">
    <property type="entry name" value="Peptide methionine sulphoxide reductase MsrA"/>
    <property type="match status" value="1"/>
</dbReference>
<keyword evidence="3" id="KW-0560">Oxidoreductase</keyword>
<name>A0A7R9Z4A7_9STRA</name>
<protein>
    <recommendedName>
        <fullName evidence="2">peptide-methionine (S)-S-oxide reductase</fullName>
        <ecNumber evidence="2">1.8.4.11</ecNumber>
    </recommendedName>
    <alternativeName>
        <fullName evidence="5">Peptide-methionine (S)-S-oxide reductase</fullName>
    </alternativeName>
    <alternativeName>
        <fullName evidence="4">Protein-methionine-S-oxide reductase</fullName>
    </alternativeName>
</protein>
<organism evidence="9">
    <name type="scientific">Pseudictyota dubia</name>
    <dbReference type="NCBI Taxonomy" id="2749911"/>
    <lineage>
        <taxon>Eukaryota</taxon>
        <taxon>Sar</taxon>
        <taxon>Stramenopiles</taxon>
        <taxon>Ochrophyta</taxon>
        <taxon>Bacillariophyta</taxon>
        <taxon>Mediophyceae</taxon>
        <taxon>Biddulphiophycidae</taxon>
        <taxon>Eupodiscales</taxon>
        <taxon>Odontellaceae</taxon>
        <taxon>Pseudictyota</taxon>
    </lineage>
</organism>
<dbReference type="EMBL" id="HBED01012284">
    <property type="protein sequence ID" value="CAD8302824.1"/>
    <property type="molecule type" value="Transcribed_RNA"/>
</dbReference>
<evidence type="ECO:0000256" key="2">
    <source>
        <dbReference type="ARBA" id="ARBA00012502"/>
    </source>
</evidence>
<evidence type="ECO:0000256" key="4">
    <source>
        <dbReference type="ARBA" id="ARBA00030273"/>
    </source>
</evidence>
<evidence type="ECO:0000259" key="8">
    <source>
        <dbReference type="Pfam" id="PF01625"/>
    </source>
</evidence>
<dbReference type="Pfam" id="PF01625">
    <property type="entry name" value="PMSR"/>
    <property type="match status" value="1"/>
</dbReference>
<evidence type="ECO:0000313" key="9">
    <source>
        <dbReference type="EMBL" id="CAD8302824.1"/>
    </source>
</evidence>
<dbReference type="PANTHER" id="PTHR42799">
    <property type="entry name" value="MITOCHONDRIAL PEPTIDE METHIONINE SULFOXIDE REDUCTASE"/>
    <property type="match status" value="1"/>
</dbReference>
<dbReference type="InterPro" id="IPR036509">
    <property type="entry name" value="Met_Sox_Rdtase_MsrA_sf"/>
</dbReference>
<evidence type="ECO:0000256" key="5">
    <source>
        <dbReference type="ARBA" id="ARBA00030643"/>
    </source>
</evidence>
<gene>
    <name evidence="9" type="ORF">TDUB1175_LOCUS6121</name>
</gene>
<reference evidence="9" key="1">
    <citation type="submission" date="2021-01" db="EMBL/GenBank/DDBJ databases">
        <authorList>
            <person name="Corre E."/>
            <person name="Pelletier E."/>
            <person name="Niang G."/>
            <person name="Scheremetjew M."/>
            <person name="Finn R."/>
            <person name="Kale V."/>
            <person name="Holt S."/>
            <person name="Cochrane G."/>
            <person name="Meng A."/>
            <person name="Brown T."/>
            <person name="Cohen L."/>
        </authorList>
    </citation>
    <scope>NUCLEOTIDE SEQUENCE</scope>
    <source>
        <strain evidence="9">CCMP147</strain>
    </source>
</reference>
<feature type="domain" description="Peptide methionine sulphoxide reductase MsrA" evidence="8">
    <location>
        <begin position="39"/>
        <end position="171"/>
    </location>
</feature>
<sequence length="257" mass="29935">MMTEMSPEEVMAMEPGQKYSDEVEFDGTDCSRRSMSSRVYLGGGSFYGAEKFMREVFQKKKPGSIRNTEIGFMNRNPQNKIGIPTPTQLYQGGTNFVQVLKVDFCHPEENFEEIIRFFFQFHDPTMYEEQGADRERQFSSFVFCTDIEQAKIAARVKAELQSLIDSQIVVCFQNELILTKVCMATQFISVPRMYLPIKTPLLEHIWNTNQHRLYMEKWPTECYWYEDTDMMSSFAQKLTSACTCRMSWTALTTEIAQ</sequence>
<accession>A0A7R9Z4A7</accession>